<organism evidence="2 3">
    <name type="scientific">Durusdinium trenchii</name>
    <dbReference type="NCBI Taxonomy" id="1381693"/>
    <lineage>
        <taxon>Eukaryota</taxon>
        <taxon>Sar</taxon>
        <taxon>Alveolata</taxon>
        <taxon>Dinophyceae</taxon>
        <taxon>Suessiales</taxon>
        <taxon>Symbiodiniaceae</taxon>
        <taxon>Durusdinium</taxon>
    </lineage>
</organism>
<dbReference type="EMBL" id="CAXAMN010026929">
    <property type="protein sequence ID" value="CAK9107088.1"/>
    <property type="molecule type" value="Genomic_DNA"/>
</dbReference>
<feature type="compositionally biased region" description="Polar residues" evidence="1">
    <location>
        <begin position="111"/>
        <end position="126"/>
    </location>
</feature>
<protein>
    <submittedName>
        <fullName evidence="2">Uncharacterized protein</fullName>
    </submittedName>
</protein>
<accession>A0ABP0S3Y5</accession>
<gene>
    <name evidence="2" type="ORF">CCMP2556_LOCUS50012</name>
</gene>
<evidence type="ECO:0000313" key="3">
    <source>
        <dbReference type="Proteomes" id="UP001642484"/>
    </source>
</evidence>
<comment type="caution">
    <text evidence="2">The sequence shown here is derived from an EMBL/GenBank/DDBJ whole genome shotgun (WGS) entry which is preliminary data.</text>
</comment>
<dbReference type="Proteomes" id="UP001642484">
    <property type="component" value="Unassembled WGS sequence"/>
</dbReference>
<evidence type="ECO:0000313" key="2">
    <source>
        <dbReference type="EMBL" id="CAK9107088.1"/>
    </source>
</evidence>
<evidence type="ECO:0000256" key="1">
    <source>
        <dbReference type="SAM" id="MobiDB-lite"/>
    </source>
</evidence>
<feature type="compositionally biased region" description="Basic and acidic residues" evidence="1">
    <location>
        <begin position="82"/>
        <end position="93"/>
    </location>
</feature>
<feature type="region of interest" description="Disordered" evidence="1">
    <location>
        <begin position="75"/>
        <end position="129"/>
    </location>
</feature>
<keyword evidence="3" id="KW-1185">Reference proteome</keyword>
<proteinExistence type="predicted"/>
<reference evidence="2 3" key="1">
    <citation type="submission" date="2024-02" db="EMBL/GenBank/DDBJ databases">
        <authorList>
            <person name="Chen Y."/>
            <person name="Shah S."/>
            <person name="Dougan E. K."/>
            <person name="Thang M."/>
            <person name="Chan C."/>
        </authorList>
    </citation>
    <scope>NUCLEOTIDE SEQUENCE [LARGE SCALE GENOMIC DNA]</scope>
</reference>
<sequence>MADYPDVPTLLHRTTIALTQLQQALQTATDILADLDPDGPVRIFGVAYNAAYMTMRDLLLPAPQKDNVMTSLRIRTQLGPTNEKEISNEKDMSDQDISNMNDSDLDFGRATSKTETSQTGQLSRSRSPGARPLFRWRIKVT</sequence>
<name>A0ABP0S3Y5_9DINO</name>